<dbReference type="AlphaFoldDB" id="A0A9P9FV82"/>
<protein>
    <submittedName>
        <fullName evidence="2">Uncharacterized protein</fullName>
    </submittedName>
</protein>
<organism evidence="2 3">
    <name type="scientific">Dactylonectria macrodidyma</name>
    <dbReference type="NCBI Taxonomy" id="307937"/>
    <lineage>
        <taxon>Eukaryota</taxon>
        <taxon>Fungi</taxon>
        <taxon>Dikarya</taxon>
        <taxon>Ascomycota</taxon>
        <taxon>Pezizomycotina</taxon>
        <taxon>Sordariomycetes</taxon>
        <taxon>Hypocreomycetidae</taxon>
        <taxon>Hypocreales</taxon>
        <taxon>Nectriaceae</taxon>
        <taxon>Dactylonectria</taxon>
    </lineage>
</organism>
<name>A0A9P9FV82_9HYPO</name>
<evidence type="ECO:0000313" key="3">
    <source>
        <dbReference type="Proteomes" id="UP000738349"/>
    </source>
</evidence>
<dbReference type="OrthoDB" id="5151869at2759"/>
<feature type="compositionally biased region" description="Basic residues" evidence="1">
    <location>
        <begin position="543"/>
        <end position="553"/>
    </location>
</feature>
<sequence>MLLCLLRVIIYKFLKPKSLWNLTDMAPSTRAAGRQARDICQILDQVGDSQNQRLWTPEPDSDGDGSYKAWGRKHYGDDWYEQRETMLEERNFWKLGLDKHGDRIYMDRQKALREMEHKREDGNLPMTKGWTWEEVRSWARMHYGEVWLAEREALMQANYEMGDVVSPGELGKRIRKANKRCQRLRDVQRARDEEMLAAGKTWHEILSKPVKPLASVRPSVETQPTVEIRPTDGYEEEMSPPYSPSTCSELSMGSGFSTYPPTPTSALVRARDGPLSNLEHNDLYWERAAWVAMDHDRSETQYEEMKIEMLDHKRSWREDNECELKREQEWLAIVALKWDHPSRYYEQKDLLCQRARAKDLRQKGHTQEQIDAILSDRRGMGPPSFHPSFHKAVSQEDFAAISFAWDAVGISKERQAELVDEFKLMSVPEPEQPALATVPEKFVLTPVAGIDDVSLIPEAYRLAPLPEEWPSTVQDASPPLGPRRSQRIAAKVPEAARLSLGTGTHPATARPDAGSKRRPKGVGVVKGAKPTGVSKTTKGGAVRAKRRTRRSRA</sequence>
<dbReference type="Proteomes" id="UP000738349">
    <property type="component" value="Unassembled WGS sequence"/>
</dbReference>
<gene>
    <name evidence="2" type="ORF">EDB81DRAFT_850458</name>
</gene>
<reference evidence="2" key="1">
    <citation type="journal article" date="2021" name="Nat. Commun.">
        <title>Genetic determinants of endophytism in the Arabidopsis root mycobiome.</title>
        <authorList>
            <person name="Mesny F."/>
            <person name="Miyauchi S."/>
            <person name="Thiergart T."/>
            <person name="Pickel B."/>
            <person name="Atanasova L."/>
            <person name="Karlsson M."/>
            <person name="Huettel B."/>
            <person name="Barry K.W."/>
            <person name="Haridas S."/>
            <person name="Chen C."/>
            <person name="Bauer D."/>
            <person name="Andreopoulos W."/>
            <person name="Pangilinan J."/>
            <person name="LaButti K."/>
            <person name="Riley R."/>
            <person name="Lipzen A."/>
            <person name="Clum A."/>
            <person name="Drula E."/>
            <person name="Henrissat B."/>
            <person name="Kohler A."/>
            <person name="Grigoriev I.V."/>
            <person name="Martin F.M."/>
            <person name="Hacquard S."/>
        </authorList>
    </citation>
    <scope>NUCLEOTIDE SEQUENCE</scope>
    <source>
        <strain evidence="2">MPI-CAGE-AT-0147</strain>
    </source>
</reference>
<comment type="caution">
    <text evidence="2">The sequence shown here is derived from an EMBL/GenBank/DDBJ whole genome shotgun (WGS) entry which is preliminary data.</text>
</comment>
<dbReference type="EMBL" id="JAGMUV010000001">
    <property type="protein sequence ID" value="KAH7176597.1"/>
    <property type="molecule type" value="Genomic_DNA"/>
</dbReference>
<accession>A0A9P9FV82</accession>
<feature type="region of interest" description="Disordered" evidence="1">
    <location>
        <begin position="498"/>
        <end position="553"/>
    </location>
</feature>
<evidence type="ECO:0000256" key="1">
    <source>
        <dbReference type="SAM" id="MobiDB-lite"/>
    </source>
</evidence>
<proteinExistence type="predicted"/>
<evidence type="ECO:0000313" key="2">
    <source>
        <dbReference type="EMBL" id="KAH7176597.1"/>
    </source>
</evidence>
<keyword evidence="3" id="KW-1185">Reference proteome</keyword>